<evidence type="ECO:0000313" key="1">
    <source>
        <dbReference type="EMBL" id="KAI0038578.1"/>
    </source>
</evidence>
<keyword evidence="2" id="KW-1185">Reference proteome</keyword>
<evidence type="ECO:0000313" key="2">
    <source>
        <dbReference type="Proteomes" id="UP000814033"/>
    </source>
</evidence>
<proteinExistence type="predicted"/>
<sequence length="341" mass="37777">MTKIPLNIQVIVLEWVYRSSQHNAIDYPTLLACAFVCGTWTHLAQRLLFRRVPFASINFSDPNDVARTALFLRTLRAAPKLATNVRVVTLYIQPLRGVGDNNTFEVLELCKNLNGIYVNGMSDIGFLAEPFLSRLEAIPMHPIFLSVAGDSAVVDHVINIRPSVRAESTCLCGPQASRSRRQSACPARCTRWRFTRGMCACSGQRRQPWHPHCAMSSFRMLTVTRLHAARRTAHGARRTALVVTGLLAQLRTLVVGPSTSVPPHSLLDTLASLETLMIAKLPKRACALPRGLRHHEYHVYGVCHIEQVSHCAATLRRRARSSQAATRHRDASLIAEGPGGV</sequence>
<protein>
    <submittedName>
        <fullName evidence="1">Uncharacterized protein</fullName>
    </submittedName>
</protein>
<reference evidence="1" key="1">
    <citation type="submission" date="2021-02" db="EMBL/GenBank/DDBJ databases">
        <authorList>
            <consortium name="DOE Joint Genome Institute"/>
            <person name="Ahrendt S."/>
            <person name="Looney B.P."/>
            <person name="Miyauchi S."/>
            <person name="Morin E."/>
            <person name="Drula E."/>
            <person name="Courty P.E."/>
            <person name="Chicoki N."/>
            <person name="Fauchery L."/>
            <person name="Kohler A."/>
            <person name="Kuo A."/>
            <person name="Labutti K."/>
            <person name="Pangilinan J."/>
            <person name="Lipzen A."/>
            <person name="Riley R."/>
            <person name="Andreopoulos W."/>
            <person name="He G."/>
            <person name="Johnson J."/>
            <person name="Barry K.W."/>
            <person name="Grigoriev I.V."/>
            <person name="Nagy L."/>
            <person name="Hibbett D."/>
            <person name="Henrissat B."/>
            <person name="Matheny P.B."/>
            <person name="Labbe J."/>
            <person name="Martin F."/>
        </authorList>
    </citation>
    <scope>NUCLEOTIDE SEQUENCE</scope>
    <source>
        <strain evidence="1">FP105234-sp</strain>
    </source>
</reference>
<name>A0ACB8R3H0_9AGAM</name>
<accession>A0ACB8R3H0</accession>
<organism evidence="1 2">
    <name type="scientific">Auriscalpium vulgare</name>
    <dbReference type="NCBI Taxonomy" id="40419"/>
    <lineage>
        <taxon>Eukaryota</taxon>
        <taxon>Fungi</taxon>
        <taxon>Dikarya</taxon>
        <taxon>Basidiomycota</taxon>
        <taxon>Agaricomycotina</taxon>
        <taxon>Agaricomycetes</taxon>
        <taxon>Russulales</taxon>
        <taxon>Auriscalpiaceae</taxon>
        <taxon>Auriscalpium</taxon>
    </lineage>
</organism>
<dbReference type="EMBL" id="MU276461">
    <property type="protein sequence ID" value="KAI0038578.1"/>
    <property type="molecule type" value="Genomic_DNA"/>
</dbReference>
<dbReference type="Proteomes" id="UP000814033">
    <property type="component" value="Unassembled WGS sequence"/>
</dbReference>
<gene>
    <name evidence="1" type="ORF">FA95DRAFT_1201509</name>
</gene>
<comment type="caution">
    <text evidence="1">The sequence shown here is derived from an EMBL/GenBank/DDBJ whole genome shotgun (WGS) entry which is preliminary data.</text>
</comment>
<reference evidence="1" key="2">
    <citation type="journal article" date="2022" name="New Phytol.">
        <title>Evolutionary transition to the ectomycorrhizal habit in the genomes of a hyperdiverse lineage of mushroom-forming fungi.</title>
        <authorList>
            <person name="Looney B."/>
            <person name="Miyauchi S."/>
            <person name="Morin E."/>
            <person name="Drula E."/>
            <person name="Courty P.E."/>
            <person name="Kohler A."/>
            <person name="Kuo A."/>
            <person name="LaButti K."/>
            <person name="Pangilinan J."/>
            <person name="Lipzen A."/>
            <person name="Riley R."/>
            <person name="Andreopoulos W."/>
            <person name="He G."/>
            <person name="Johnson J."/>
            <person name="Nolan M."/>
            <person name="Tritt A."/>
            <person name="Barry K.W."/>
            <person name="Grigoriev I.V."/>
            <person name="Nagy L.G."/>
            <person name="Hibbett D."/>
            <person name="Henrissat B."/>
            <person name="Matheny P.B."/>
            <person name="Labbe J."/>
            <person name="Martin F.M."/>
        </authorList>
    </citation>
    <scope>NUCLEOTIDE SEQUENCE</scope>
    <source>
        <strain evidence="1">FP105234-sp</strain>
    </source>
</reference>